<dbReference type="PANTHER" id="PTHR10102">
    <property type="entry name" value="DNA-DIRECTED RNA POLYMERASE, MITOCHONDRIAL"/>
    <property type="match status" value="1"/>
</dbReference>
<dbReference type="EC" id="2.7.7.6" evidence="2"/>
<sequence>MLKLKGKCILLNQLRYTNIPKALGPIDNVKFQEIEQDLLQKIVKYDANDHRLYEVQRRLVKQVQASIRTLYGLQPSVDKATISPEDRALLNEFFLKVSRFNETLFSYISSNLKIGEGVLPCFPSIYESLSKFHASLGNFSDYSNLMKWMSQDSVLKSPDIFIAGLETIGRSFTRQRMSRKQAEDLTNSLINDSFIDGINIFDHLYSYANQQDSIEKVRKSLDLTNYFVPVDRGLVTELAESSRPIFSTLLSEPFHGVNPFSNAFNSSQNLITAFKRQKAIELQGTVLIQPVVPSLSALDYWEPNKTNISKRRKDQLRASLLEEQKVWKKVLLHAFLDLLDRLKKTQRMRRMSPYSLLKILKPEQYVEIMVTMVDTIMADSSYQFASLNAVIRELGARCEHDCRIWELKQQGLIDVYESFYIRYAQQADSASIAQDSFRKLWFQACNEHSNEIAIIKERCRPWNQGLRFRVGRQLFQLMYDHLKFDENARRQSLLKNAPVEPRKEAPILYETERKIDNTCVQELKVHPKLAHWYSAADYPPLRFASVELPMLCPPVPRIDTGQAGYLFSSNYATDLIRQSTSERGSGQAIRDSVESIDSASFGEMYDALNCLSACPWQVNKEILSRVIELAQTSSDKNLSVIRPTEKPVSVNYKETRQLEETERKKVIREYFEKQKEYDESRSLWASSVYLLSIASKYKDETFYFPHSMDFRGRVYPCPPHFSYMGSDISRGILKFAKGVPLGEKGFDWLLIHLTNLSGLKKRASNTERLQFANSLMHEIEDSAENPFT</sequence>
<keyword evidence="6" id="KW-0804">Transcription</keyword>
<protein>
    <recommendedName>
        <fullName evidence="2">DNA-directed RNA polymerase</fullName>
        <ecNumber evidence="2">2.7.7.6</ecNumber>
    </recommendedName>
</protein>
<evidence type="ECO:0000313" key="10">
    <source>
        <dbReference type="Proteomes" id="UP001626550"/>
    </source>
</evidence>
<comment type="catalytic activity">
    <reaction evidence="7">
        <text>RNA(n) + a ribonucleoside 5'-triphosphate = RNA(n+1) + diphosphate</text>
        <dbReference type="Rhea" id="RHEA:21248"/>
        <dbReference type="Rhea" id="RHEA-COMP:14527"/>
        <dbReference type="Rhea" id="RHEA-COMP:17342"/>
        <dbReference type="ChEBI" id="CHEBI:33019"/>
        <dbReference type="ChEBI" id="CHEBI:61557"/>
        <dbReference type="ChEBI" id="CHEBI:140395"/>
        <dbReference type="EC" id="2.7.7.6"/>
    </reaction>
</comment>
<dbReference type="SUPFAM" id="SSF56672">
    <property type="entry name" value="DNA/RNA polymerases"/>
    <property type="match status" value="1"/>
</dbReference>
<dbReference type="Pfam" id="PF00940">
    <property type="entry name" value="RNA_pol"/>
    <property type="match status" value="1"/>
</dbReference>
<dbReference type="PANTHER" id="PTHR10102:SF0">
    <property type="entry name" value="DNA-DIRECTED RNA POLYMERASE, MITOCHONDRIAL"/>
    <property type="match status" value="1"/>
</dbReference>
<comment type="caution">
    <text evidence="9">The sequence shown here is derived from an EMBL/GenBank/DDBJ whole genome shotgun (WGS) entry which is preliminary data.</text>
</comment>
<comment type="similarity">
    <text evidence="1">Belongs to the phage and mitochondrial RNA polymerase family.</text>
</comment>
<dbReference type="GO" id="GO:0000428">
    <property type="term" value="C:DNA-directed RNA polymerase complex"/>
    <property type="evidence" value="ECO:0007669"/>
    <property type="project" value="UniProtKB-KW"/>
</dbReference>
<keyword evidence="4" id="KW-0808">Transferase</keyword>
<evidence type="ECO:0000259" key="8">
    <source>
        <dbReference type="SMART" id="SM01311"/>
    </source>
</evidence>
<gene>
    <name evidence="9" type="ORF">Ciccas_009659</name>
</gene>
<evidence type="ECO:0000256" key="1">
    <source>
        <dbReference type="ARBA" id="ARBA00009493"/>
    </source>
</evidence>
<evidence type="ECO:0000256" key="3">
    <source>
        <dbReference type="ARBA" id="ARBA00022478"/>
    </source>
</evidence>
<dbReference type="InterPro" id="IPR037159">
    <property type="entry name" value="RNA_POL_N_sf"/>
</dbReference>
<dbReference type="Gene3D" id="3.30.70.370">
    <property type="match status" value="1"/>
</dbReference>
<evidence type="ECO:0000256" key="2">
    <source>
        <dbReference type="ARBA" id="ARBA00012418"/>
    </source>
</evidence>
<keyword evidence="3" id="KW-0240">DNA-directed RNA polymerase</keyword>
<name>A0ABD2PZ49_9PLAT</name>
<dbReference type="InterPro" id="IPR002092">
    <property type="entry name" value="DNA-dir_Rpol_phage-type"/>
</dbReference>
<feature type="non-terminal residue" evidence="9">
    <location>
        <position position="788"/>
    </location>
</feature>
<dbReference type="InterPro" id="IPR029262">
    <property type="entry name" value="RPOL_N"/>
</dbReference>
<dbReference type="InterPro" id="IPR043502">
    <property type="entry name" value="DNA/RNA_pol_sf"/>
</dbReference>
<dbReference type="Gene3D" id="1.10.1320.10">
    <property type="entry name" value="DNA-directed RNA polymerase, N-terminal domain"/>
    <property type="match status" value="1"/>
</dbReference>
<reference evidence="9 10" key="1">
    <citation type="submission" date="2024-11" db="EMBL/GenBank/DDBJ databases">
        <title>Adaptive evolution of stress response genes in parasites aligns with host niche diversity.</title>
        <authorList>
            <person name="Hahn C."/>
            <person name="Resl P."/>
        </authorList>
    </citation>
    <scope>NUCLEOTIDE SEQUENCE [LARGE SCALE GENOMIC DNA]</scope>
    <source>
        <strain evidence="9">EGGRZ-B1_66</strain>
        <tissue evidence="9">Body</tissue>
    </source>
</reference>
<keyword evidence="10" id="KW-1185">Reference proteome</keyword>
<proteinExistence type="inferred from homology"/>
<keyword evidence="5" id="KW-0548">Nucleotidyltransferase</keyword>
<organism evidence="9 10">
    <name type="scientific">Cichlidogyrus casuarinus</name>
    <dbReference type="NCBI Taxonomy" id="1844966"/>
    <lineage>
        <taxon>Eukaryota</taxon>
        <taxon>Metazoa</taxon>
        <taxon>Spiralia</taxon>
        <taxon>Lophotrochozoa</taxon>
        <taxon>Platyhelminthes</taxon>
        <taxon>Monogenea</taxon>
        <taxon>Monopisthocotylea</taxon>
        <taxon>Dactylogyridea</taxon>
        <taxon>Ancyrocephalidae</taxon>
        <taxon>Cichlidogyrus</taxon>
    </lineage>
</organism>
<evidence type="ECO:0000313" key="9">
    <source>
        <dbReference type="EMBL" id="KAL3311756.1"/>
    </source>
</evidence>
<dbReference type="EMBL" id="JBJKFK010002032">
    <property type="protein sequence ID" value="KAL3311756.1"/>
    <property type="molecule type" value="Genomic_DNA"/>
</dbReference>
<evidence type="ECO:0000256" key="4">
    <source>
        <dbReference type="ARBA" id="ARBA00022679"/>
    </source>
</evidence>
<dbReference type="SMART" id="SM01311">
    <property type="entry name" value="RPOL_N"/>
    <property type="match status" value="1"/>
</dbReference>
<evidence type="ECO:0000256" key="6">
    <source>
        <dbReference type="ARBA" id="ARBA00023163"/>
    </source>
</evidence>
<feature type="domain" description="DNA-directed RNA polymerase N-terminal" evidence="8">
    <location>
        <begin position="275"/>
        <end position="613"/>
    </location>
</feature>
<dbReference type="Proteomes" id="UP001626550">
    <property type="component" value="Unassembled WGS sequence"/>
</dbReference>
<dbReference type="AlphaFoldDB" id="A0ABD2PZ49"/>
<dbReference type="Pfam" id="PF14700">
    <property type="entry name" value="RPOL_N"/>
    <property type="match status" value="1"/>
</dbReference>
<evidence type="ECO:0000256" key="7">
    <source>
        <dbReference type="ARBA" id="ARBA00048552"/>
    </source>
</evidence>
<evidence type="ECO:0000256" key="5">
    <source>
        <dbReference type="ARBA" id="ARBA00022695"/>
    </source>
</evidence>
<dbReference type="InterPro" id="IPR046950">
    <property type="entry name" value="DNA-dir_Rpol_C_phage-type"/>
</dbReference>
<dbReference type="GO" id="GO:0003899">
    <property type="term" value="F:DNA-directed RNA polymerase activity"/>
    <property type="evidence" value="ECO:0007669"/>
    <property type="project" value="UniProtKB-EC"/>
</dbReference>
<accession>A0ABD2PZ49</accession>